<dbReference type="Proteomes" id="UP001310890">
    <property type="component" value="Unassembled WGS sequence"/>
</dbReference>
<protein>
    <submittedName>
        <fullName evidence="2">Uncharacterized protein</fullName>
    </submittedName>
</protein>
<dbReference type="EMBL" id="JAVRRL010000024">
    <property type="protein sequence ID" value="KAK5113369.1"/>
    <property type="molecule type" value="Genomic_DNA"/>
</dbReference>
<accession>A0AAN7TJ74</accession>
<feature type="compositionally biased region" description="Basic and acidic residues" evidence="1">
    <location>
        <begin position="352"/>
        <end position="381"/>
    </location>
</feature>
<evidence type="ECO:0000256" key="1">
    <source>
        <dbReference type="SAM" id="MobiDB-lite"/>
    </source>
</evidence>
<proteinExistence type="predicted"/>
<feature type="compositionally biased region" description="Basic and acidic residues" evidence="1">
    <location>
        <begin position="7"/>
        <end position="22"/>
    </location>
</feature>
<feature type="compositionally biased region" description="Basic and acidic residues" evidence="1">
    <location>
        <begin position="123"/>
        <end position="142"/>
    </location>
</feature>
<evidence type="ECO:0000313" key="2">
    <source>
        <dbReference type="EMBL" id="KAK5113369.1"/>
    </source>
</evidence>
<reference evidence="2" key="1">
    <citation type="submission" date="2023-08" db="EMBL/GenBank/DDBJ databases">
        <title>Black Yeasts Isolated from many extreme environments.</title>
        <authorList>
            <person name="Coleine C."/>
            <person name="Stajich J.E."/>
            <person name="Selbmann L."/>
        </authorList>
    </citation>
    <scope>NUCLEOTIDE SEQUENCE</scope>
    <source>
        <strain evidence="2">CCFEE 5401</strain>
    </source>
</reference>
<feature type="compositionally biased region" description="Basic and acidic residues" evidence="1">
    <location>
        <begin position="257"/>
        <end position="275"/>
    </location>
</feature>
<evidence type="ECO:0000313" key="3">
    <source>
        <dbReference type="Proteomes" id="UP001310890"/>
    </source>
</evidence>
<gene>
    <name evidence="2" type="ORF">LTR62_003469</name>
</gene>
<feature type="compositionally biased region" description="Basic and acidic residues" evidence="1">
    <location>
        <begin position="157"/>
        <end position="182"/>
    </location>
</feature>
<feature type="compositionally biased region" description="Basic and acidic residues" evidence="1">
    <location>
        <begin position="193"/>
        <end position="225"/>
    </location>
</feature>
<feature type="region of interest" description="Disordered" evidence="1">
    <location>
        <begin position="1"/>
        <end position="390"/>
    </location>
</feature>
<dbReference type="AlphaFoldDB" id="A0AAN7TJ74"/>
<name>A0AAN7TJ74_9PEZI</name>
<comment type="caution">
    <text evidence="2">The sequence shown here is derived from an EMBL/GenBank/DDBJ whole genome shotgun (WGS) entry which is preliminary data.</text>
</comment>
<feature type="compositionally biased region" description="Basic and acidic residues" evidence="1">
    <location>
        <begin position="291"/>
        <end position="336"/>
    </location>
</feature>
<organism evidence="2 3">
    <name type="scientific">Meristemomyces frigidus</name>
    <dbReference type="NCBI Taxonomy" id="1508187"/>
    <lineage>
        <taxon>Eukaryota</taxon>
        <taxon>Fungi</taxon>
        <taxon>Dikarya</taxon>
        <taxon>Ascomycota</taxon>
        <taxon>Pezizomycotina</taxon>
        <taxon>Dothideomycetes</taxon>
        <taxon>Dothideomycetidae</taxon>
        <taxon>Mycosphaerellales</taxon>
        <taxon>Teratosphaeriaceae</taxon>
        <taxon>Meristemomyces</taxon>
    </lineage>
</organism>
<sequence length="420" mass="49474">MSQYPEDDYRPHRGGGRGRDEGTYQPYPAYPPDDGPNDYGSNAERPPRYARHPPDHFNQPPPPPGANSVGETLPPPPMGDALPGGSGGRPSAMKREGSRSRVPQQLRPDFPDEASYMGSTAPDLERKNRPKDRAFRERRDGYGSEEGETLRLKHPPRKDDDRDRDRDRDRRDRRPRDDRDAYADSGPPRRPKDRREESFNQTRDYDDRDRDPPRRRRDGERRRYDDDDDDPPPRRRGGGGGGVEYGSDPVPVRRRNTVNDRSRTDRDKPRRRRDDDYSDESEDDRRRRHRSQEDRPRRPRDKYEDDNRSYDTDPRDRDQRRRRQDIYDRDQDDRRHDKSRRRGYSDDDYDDYDRRDRRGGRDGGGRDDRDSRRNKPPKEMKIGNYDVGPMVEMGKKHYGTLAPIVTPMIMQAAKKYMAGK</sequence>